<comment type="caution">
    <text evidence="1">The sequence shown here is derived from an EMBL/GenBank/DDBJ whole genome shotgun (WGS) entry which is preliminary data.</text>
</comment>
<dbReference type="EMBL" id="BTSX01000002">
    <property type="protein sequence ID" value="GMS85851.1"/>
    <property type="molecule type" value="Genomic_DNA"/>
</dbReference>
<dbReference type="AlphaFoldDB" id="A0AAV5T292"/>
<reference evidence="1" key="1">
    <citation type="submission" date="2023-10" db="EMBL/GenBank/DDBJ databases">
        <title>Genome assembly of Pristionchus species.</title>
        <authorList>
            <person name="Yoshida K."/>
            <person name="Sommer R.J."/>
        </authorList>
    </citation>
    <scope>NUCLEOTIDE SEQUENCE</scope>
    <source>
        <strain evidence="1">RS0144</strain>
    </source>
</reference>
<sequence>RSQCVAIVYVQPSCTLLGAENRSMACTRPGKVEEIRLTDCPNFTDRNLAADLGNDPCVTGFFNDKVRFDAAGICPRDANKFVVRGVDEFGTRVTLDNDSMNSLTYNATRRMWKFYRYGSPDSGFIKWLVAVSCATAGKT</sequence>
<proteinExistence type="predicted"/>
<evidence type="ECO:0000313" key="1">
    <source>
        <dbReference type="EMBL" id="GMS85851.1"/>
    </source>
</evidence>
<keyword evidence="2" id="KW-1185">Reference proteome</keyword>
<protein>
    <submittedName>
        <fullName evidence="1">Uncharacterized protein</fullName>
    </submittedName>
</protein>
<name>A0AAV5T292_9BILA</name>
<organism evidence="1 2">
    <name type="scientific">Pristionchus entomophagus</name>
    <dbReference type="NCBI Taxonomy" id="358040"/>
    <lineage>
        <taxon>Eukaryota</taxon>
        <taxon>Metazoa</taxon>
        <taxon>Ecdysozoa</taxon>
        <taxon>Nematoda</taxon>
        <taxon>Chromadorea</taxon>
        <taxon>Rhabditida</taxon>
        <taxon>Rhabditina</taxon>
        <taxon>Diplogasteromorpha</taxon>
        <taxon>Diplogasteroidea</taxon>
        <taxon>Neodiplogasteridae</taxon>
        <taxon>Pristionchus</taxon>
    </lineage>
</organism>
<evidence type="ECO:0000313" key="2">
    <source>
        <dbReference type="Proteomes" id="UP001432027"/>
    </source>
</evidence>
<accession>A0AAV5T292</accession>
<dbReference type="Proteomes" id="UP001432027">
    <property type="component" value="Unassembled WGS sequence"/>
</dbReference>
<feature type="non-terminal residue" evidence="1">
    <location>
        <position position="139"/>
    </location>
</feature>
<gene>
    <name evidence="1" type="ORF">PENTCL1PPCAC_8026</name>
</gene>
<feature type="non-terminal residue" evidence="1">
    <location>
        <position position="1"/>
    </location>
</feature>